<evidence type="ECO:0000313" key="2">
    <source>
        <dbReference type="Proteomes" id="UP000179113"/>
    </source>
</evidence>
<gene>
    <name evidence="1" type="ORF">A2415_01230</name>
</gene>
<comment type="caution">
    <text evidence="1">The sequence shown here is derived from an EMBL/GenBank/DDBJ whole genome shotgun (WGS) entry which is preliminary data.</text>
</comment>
<name>A0A1F4WLZ9_UNCKA</name>
<sequence>MTELEEKVLEFVQGSLHPVHSNLILEGLTASGTKVSIEEVREAIASLEQRRFLIDAHLPSYFAIG</sequence>
<dbReference type="Proteomes" id="UP000179113">
    <property type="component" value="Unassembled WGS sequence"/>
</dbReference>
<accession>A0A1F4WLZ9</accession>
<dbReference type="EMBL" id="MEWA01000006">
    <property type="protein sequence ID" value="OGC70411.1"/>
    <property type="molecule type" value="Genomic_DNA"/>
</dbReference>
<evidence type="ECO:0000313" key="1">
    <source>
        <dbReference type="EMBL" id="OGC70411.1"/>
    </source>
</evidence>
<proteinExistence type="predicted"/>
<organism evidence="1 2">
    <name type="scientific">candidate division WWE3 bacterium RIFOXYC1_FULL_39_7</name>
    <dbReference type="NCBI Taxonomy" id="1802643"/>
    <lineage>
        <taxon>Bacteria</taxon>
        <taxon>Katanobacteria</taxon>
    </lineage>
</organism>
<reference evidence="1 2" key="1">
    <citation type="journal article" date="2016" name="Nat. Commun.">
        <title>Thousands of microbial genomes shed light on interconnected biogeochemical processes in an aquifer system.</title>
        <authorList>
            <person name="Anantharaman K."/>
            <person name="Brown C.T."/>
            <person name="Hug L.A."/>
            <person name="Sharon I."/>
            <person name="Castelle C.J."/>
            <person name="Probst A.J."/>
            <person name="Thomas B.C."/>
            <person name="Singh A."/>
            <person name="Wilkins M.J."/>
            <person name="Karaoz U."/>
            <person name="Brodie E.L."/>
            <person name="Williams K.H."/>
            <person name="Hubbard S.S."/>
            <person name="Banfield J.F."/>
        </authorList>
    </citation>
    <scope>NUCLEOTIDE SEQUENCE [LARGE SCALE GENOMIC DNA]</scope>
</reference>
<dbReference type="AlphaFoldDB" id="A0A1F4WLZ9"/>
<protein>
    <submittedName>
        <fullName evidence="1">Uncharacterized protein</fullName>
    </submittedName>
</protein>